<sequence>MNLILRYGVAQHTLHLLKSSFNFSFQALTMTV</sequence>
<dbReference type="AlphaFoldDB" id="A0A0E9PVS8"/>
<reference evidence="1" key="2">
    <citation type="journal article" date="2015" name="Fish Shellfish Immunol.">
        <title>Early steps in the European eel (Anguilla anguilla)-Vibrio vulnificus interaction in the gills: Role of the RtxA13 toxin.</title>
        <authorList>
            <person name="Callol A."/>
            <person name="Pajuelo D."/>
            <person name="Ebbesson L."/>
            <person name="Teles M."/>
            <person name="MacKenzie S."/>
            <person name="Amaro C."/>
        </authorList>
    </citation>
    <scope>NUCLEOTIDE SEQUENCE</scope>
</reference>
<evidence type="ECO:0000313" key="1">
    <source>
        <dbReference type="EMBL" id="JAH08609.1"/>
    </source>
</evidence>
<protein>
    <submittedName>
        <fullName evidence="1">Uncharacterized protein</fullName>
    </submittedName>
</protein>
<dbReference type="EMBL" id="GBXM01099968">
    <property type="protein sequence ID" value="JAH08609.1"/>
    <property type="molecule type" value="Transcribed_RNA"/>
</dbReference>
<proteinExistence type="predicted"/>
<organism evidence="1">
    <name type="scientific">Anguilla anguilla</name>
    <name type="common">European freshwater eel</name>
    <name type="synonym">Muraena anguilla</name>
    <dbReference type="NCBI Taxonomy" id="7936"/>
    <lineage>
        <taxon>Eukaryota</taxon>
        <taxon>Metazoa</taxon>
        <taxon>Chordata</taxon>
        <taxon>Craniata</taxon>
        <taxon>Vertebrata</taxon>
        <taxon>Euteleostomi</taxon>
        <taxon>Actinopterygii</taxon>
        <taxon>Neopterygii</taxon>
        <taxon>Teleostei</taxon>
        <taxon>Anguilliformes</taxon>
        <taxon>Anguillidae</taxon>
        <taxon>Anguilla</taxon>
    </lineage>
</organism>
<accession>A0A0E9PVS8</accession>
<name>A0A0E9PVS8_ANGAN</name>
<reference evidence="1" key="1">
    <citation type="submission" date="2014-11" db="EMBL/GenBank/DDBJ databases">
        <authorList>
            <person name="Amaro Gonzalez C."/>
        </authorList>
    </citation>
    <scope>NUCLEOTIDE SEQUENCE</scope>
</reference>